<dbReference type="Proteomes" id="UP000216001">
    <property type="component" value="Unassembled WGS sequence"/>
</dbReference>
<dbReference type="EMBL" id="NOWC01000031">
    <property type="protein sequence ID" value="OZS72773.1"/>
    <property type="molecule type" value="Genomic_DNA"/>
</dbReference>
<proteinExistence type="predicted"/>
<protein>
    <submittedName>
        <fullName evidence="1">Uncharacterized protein</fullName>
    </submittedName>
</protein>
<gene>
    <name evidence="1" type="ORF">CHI95_20390</name>
</gene>
<evidence type="ECO:0000313" key="1">
    <source>
        <dbReference type="EMBL" id="OZS72773.1"/>
    </source>
</evidence>
<reference evidence="1 2" key="1">
    <citation type="submission" date="2017-07" db="EMBL/GenBank/DDBJ databases">
        <title>blaIMP-27 on transferable plasmids in Proteus mirabilis and Providencia rettgeri.</title>
        <authorList>
            <person name="Potter R."/>
        </authorList>
    </citation>
    <scope>NUCLEOTIDE SEQUENCE [LARGE SCALE GENOMIC DNA]</scope>
    <source>
        <strain evidence="1 2">PR1</strain>
    </source>
</reference>
<accession>A0A264VN82</accession>
<organism evidence="1 2">
    <name type="scientific">Providencia rettgeri</name>
    <dbReference type="NCBI Taxonomy" id="587"/>
    <lineage>
        <taxon>Bacteria</taxon>
        <taxon>Pseudomonadati</taxon>
        <taxon>Pseudomonadota</taxon>
        <taxon>Gammaproteobacteria</taxon>
        <taxon>Enterobacterales</taxon>
        <taxon>Morganellaceae</taxon>
        <taxon>Providencia</taxon>
    </lineage>
</organism>
<name>A0A264VN82_PRORE</name>
<dbReference type="AlphaFoldDB" id="A0A264VN82"/>
<sequence>MLAALGCLGHILVYAPQDILFCRLATTRTILNIDIDILWFVLWRCWLHSTAWVTYWCMLPKTSSFAALPQRELSRVLRLKCYG</sequence>
<evidence type="ECO:0000313" key="2">
    <source>
        <dbReference type="Proteomes" id="UP000216001"/>
    </source>
</evidence>
<comment type="caution">
    <text evidence="1">The sequence shown here is derived from an EMBL/GenBank/DDBJ whole genome shotgun (WGS) entry which is preliminary data.</text>
</comment>